<gene>
    <name evidence="2" type="ORF">DK869_08360</name>
</gene>
<comment type="caution">
    <text evidence="2">The sequence shown here is derived from an EMBL/GenBank/DDBJ whole genome shotgun (WGS) entry which is preliminary data.</text>
</comment>
<dbReference type="EMBL" id="QGLT01000006">
    <property type="protein sequence ID" value="PXY98880.1"/>
    <property type="molecule type" value="Genomic_DNA"/>
</dbReference>
<evidence type="ECO:0000313" key="3">
    <source>
        <dbReference type="Proteomes" id="UP000247565"/>
    </source>
</evidence>
<dbReference type="Proteomes" id="UP000247565">
    <property type="component" value="Unassembled WGS sequence"/>
</dbReference>
<reference evidence="2 3" key="1">
    <citation type="submission" date="2018-05" db="EMBL/GenBank/DDBJ databases">
        <title>Reference genomes for bee gut microbiota database.</title>
        <authorList>
            <person name="Ellegaard K.M."/>
        </authorList>
    </citation>
    <scope>NUCLEOTIDE SEQUENCE [LARGE SCALE GENOMIC DNA]</scope>
    <source>
        <strain evidence="2 3">ESL0284</strain>
    </source>
</reference>
<accession>A0A318MX27</accession>
<evidence type="ECO:0000259" key="1">
    <source>
        <dbReference type="Pfam" id="PF01863"/>
    </source>
</evidence>
<feature type="domain" description="YgjP-like metallopeptidase" evidence="1">
    <location>
        <begin position="61"/>
        <end position="180"/>
    </location>
</feature>
<dbReference type="AlphaFoldDB" id="A0A318MX27"/>
<organism evidence="2 3">
    <name type="scientific">Commensalibacter melissae</name>
    <dbReference type="NCBI Taxonomy" id="2070537"/>
    <lineage>
        <taxon>Bacteria</taxon>
        <taxon>Pseudomonadati</taxon>
        <taxon>Pseudomonadota</taxon>
        <taxon>Alphaproteobacteria</taxon>
        <taxon>Acetobacterales</taxon>
        <taxon>Acetobacteraceae</taxon>
    </lineage>
</organism>
<keyword evidence="3" id="KW-1185">Reference proteome</keyword>
<dbReference type="Pfam" id="PF01863">
    <property type="entry name" value="YgjP-like"/>
    <property type="match status" value="1"/>
</dbReference>
<protein>
    <recommendedName>
        <fullName evidence="1">YgjP-like metallopeptidase domain-containing protein</fullName>
    </recommendedName>
</protein>
<proteinExistence type="predicted"/>
<dbReference type="InterPro" id="IPR002725">
    <property type="entry name" value="YgjP-like_metallopeptidase"/>
</dbReference>
<evidence type="ECO:0000313" key="2">
    <source>
        <dbReference type="EMBL" id="PXY98880.1"/>
    </source>
</evidence>
<name>A0A318MX27_9PROT</name>
<sequence length="183" mass="21813">MLIPPCGGSNPPTPAILYYDIIVPFKICFILDYPVKHFDFSCKNQKFNCQLHLTHNHNRNRITLEITTDKIIKIKAHPSVSHQRVLEILDYHKNWIFTNPIFQESHYQYINHEKHLYLRHLYPLKILKITNQAQTIQLIDHHIAITVRENFPSSIYSMLQNWYKFEALEVFSERLSLLKSRIC</sequence>